<feature type="repeat" description="ANK" evidence="12">
    <location>
        <begin position="891"/>
        <end position="923"/>
    </location>
</feature>
<dbReference type="Gene3D" id="1.25.40.20">
    <property type="entry name" value="Ankyrin repeat-containing domain"/>
    <property type="match status" value="1"/>
</dbReference>
<feature type="compositionally biased region" description="Basic and acidic residues" evidence="13">
    <location>
        <begin position="538"/>
        <end position="547"/>
    </location>
</feature>
<feature type="region of interest" description="Disordered" evidence="13">
    <location>
        <begin position="177"/>
        <end position="215"/>
    </location>
</feature>
<feature type="compositionally biased region" description="Basic and acidic residues" evidence="13">
    <location>
        <begin position="177"/>
        <end position="189"/>
    </location>
</feature>
<feature type="compositionally biased region" description="Basic and acidic residues" evidence="13">
    <location>
        <begin position="340"/>
        <end position="356"/>
    </location>
</feature>
<evidence type="ECO:0000256" key="4">
    <source>
        <dbReference type="ARBA" id="ARBA00022737"/>
    </source>
</evidence>
<comment type="similarity">
    <text evidence="9">Belongs to the cationic peptide 01 (latrotoxin) family. 03 (alpha-latrotoxin) subfamily.</text>
</comment>
<feature type="region of interest" description="Disordered" evidence="13">
    <location>
        <begin position="412"/>
        <end position="436"/>
    </location>
</feature>
<dbReference type="Proteomes" id="UP000694941">
    <property type="component" value="Unplaced"/>
</dbReference>
<feature type="repeat" description="ANK" evidence="12">
    <location>
        <begin position="924"/>
        <end position="956"/>
    </location>
</feature>
<evidence type="ECO:0000256" key="8">
    <source>
        <dbReference type="ARBA" id="ARBA00023298"/>
    </source>
</evidence>
<dbReference type="PRINTS" id="PR01415">
    <property type="entry name" value="ANKYRIN"/>
</dbReference>
<dbReference type="GeneID" id="106474166"/>
<evidence type="ECO:0000256" key="9">
    <source>
        <dbReference type="ARBA" id="ARBA00049657"/>
    </source>
</evidence>
<evidence type="ECO:0000256" key="3">
    <source>
        <dbReference type="ARBA" id="ARBA00022537"/>
    </source>
</evidence>
<feature type="compositionally biased region" description="Low complexity" evidence="13">
    <location>
        <begin position="647"/>
        <end position="657"/>
    </location>
</feature>
<dbReference type="PROSITE" id="PS50088">
    <property type="entry name" value="ANK_REPEAT"/>
    <property type="match status" value="2"/>
</dbReference>
<dbReference type="InterPro" id="IPR036770">
    <property type="entry name" value="Ankyrin_rpt-contain_sf"/>
</dbReference>
<accession>A0ABM1TQT7</accession>
<gene>
    <name evidence="15" type="primary">LOC106474166</name>
</gene>
<evidence type="ECO:0000256" key="10">
    <source>
        <dbReference type="ARBA" id="ARBA00049715"/>
    </source>
</evidence>
<feature type="compositionally biased region" description="Polar residues" evidence="13">
    <location>
        <begin position="825"/>
        <end position="840"/>
    </location>
</feature>
<evidence type="ECO:0000313" key="15">
    <source>
        <dbReference type="RefSeq" id="XP_022258243.1"/>
    </source>
</evidence>
<keyword evidence="3" id="KW-1052">Target cell membrane</keyword>
<feature type="region of interest" description="Disordered" evidence="13">
    <location>
        <begin position="338"/>
        <end position="358"/>
    </location>
</feature>
<keyword evidence="8" id="KW-1053">Target membrane</keyword>
<comment type="subunit">
    <text evidence="10">Homotetramer in membranes.</text>
</comment>
<feature type="compositionally biased region" description="Acidic residues" evidence="13">
    <location>
        <begin position="781"/>
        <end position="795"/>
    </location>
</feature>
<evidence type="ECO:0000313" key="14">
    <source>
        <dbReference type="Proteomes" id="UP000694941"/>
    </source>
</evidence>
<evidence type="ECO:0000256" key="5">
    <source>
        <dbReference type="ARBA" id="ARBA00023028"/>
    </source>
</evidence>
<protein>
    <recommendedName>
        <fullName evidence="11">Alpha-latrotoxin</fullName>
    </recommendedName>
</protein>
<proteinExistence type="inferred from homology"/>
<keyword evidence="14" id="KW-1185">Reference proteome</keyword>
<dbReference type="PANTHER" id="PTHR24198">
    <property type="entry name" value="ANKYRIN REPEAT AND PROTEIN KINASE DOMAIN-CONTAINING PROTEIN"/>
    <property type="match status" value="1"/>
</dbReference>
<organism evidence="14 15">
    <name type="scientific">Limulus polyphemus</name>
    <name type="common">Atlantic horseshoe crab</name>
    <dbReference type="NCBI Taxonomy" id="6850"/>
    <lineage>
        <taxon>Eukaryota</taxon>
        <taxon>Metazoa</taxon>
        <taxon>Ecdysozoa</taxon>
        <taxon>Arthropoda</taxon>
        <taxon>Chelicerata</taxon>
        <taxon>Merostomata</taxon>
        <taxon>Xiphosura</taxon>
        <taxon>Limulidae</taxon>
        <taxon>Limulus</taxon>
    </lineage>
</organism>
<feature type="region of interest" description="Disordered" evidence="13">
    <location>
        <begin position="236"/>
        <end position="255"/>
    </location>
</feature>
<dbReference type="PANTHER" id="PTHR24198:SF165">
    <property type="entry name" value="ANKYRIN REPEAT-CONTAINING PROTEIN-RELATED"/>
    <property type="match status" value="1"/>
</dbReference>
<keyword evidence="4" id="KW-0677">Repeat</keyword>
<keyword evidence="7" id="KW-0472">Membrane</keyword>
<sequence length="968" mass="106135">MTTEDVIKSVSRQLKHYVQVQRREEGFESRVTWEKDLPPIKTGIQDRLTSFKLHERSVQHLLGHGHAQTLLGYLDQKAVLSPREQQIKRALVHYLSEKEAWAYPRHGTSKTSDFYPPHRSSVVRLQQRGFQPVSRSQERVGSVPRGEAERLVTMATKLLVATECILNKEGVNDRTEIAESLPHLEEKSRLQSFTSKEMPADKGGDGMRYSPLDGTQSRAVSRLSFRTWPGSRSTNCPALPLTKASSGGSKKRLPRIKTAPPIRNRRKAKFLRYRPHTVKDTCVQTEIEIADFENAIHTFVDGSGSKRRNSESYDKISCSSSECSYDSTNFETSFTKGNNRKTERRLSAHSDKESRIFSRAPPGDVIRKHNEVGRKSKSLTKLNRKELHSEMTNKERVDDRLKHESGFWNGDGASLLDHQSSNSPVKTKDDTAKKQNKLKKKKHITCNLETLCLENELKQKNTFNSISEHELTAREPELALTSPELEKTTCKIISPTDIAFGELAIYPNVNKESGHTPSSEQCENGTISKNNIANENASESHKEDKVNGRLTTTSSPSASDEGTTTDANGKSTTMSSPSALDQGTTTDANGKSTTMLSPSALDQGTTTDANGKSTTMLSPSVLDQGTMTDGNGKSTTMSSLSASDQGTTTDTNGKSTTMSSPSALDQGTTTEANDSSTTCSCTGCNETSSLTCTCTESAASSVSDATNSEAISCSSCDSYCSCCSSTTEDESTTEECEDEECMQCLQENPNRALTPEVVVVSHQDDSTEPITDTDAGNEVSQQDEDFQTEDIIAQEEPERSSDSLSEEPERTSISLSKVSVPHINKQGNANPSDQEGSTNPLLDIGAVFDQLTQEEFVSTLSIHEAARNGDLHAVRLLLRNDWKRMETVDERGWTPIHLAAANGHVEIVKYLGERGAHLAALDPSGYTAIHIAAMNSHAECVEVLLDMGSEVDNVTSEGFTPLHLAVLK</sequence>
<dbReference type="Pfam" id="PF12796">
    <property type="entry name" value="Ank_2"/>
    <property type="match status" value="2"/>
</dbReference>
<evidence type="ECO:0000256" key="11">
    <source>
        <dbReference type="ARBA" id="ARBA00049811"/>
    </source>
</evidence>
<evidence type="ECO:0000256" key="12">
    <source>
        <dbReference type="PROSITE-ProRule" id="PRU00023"/>
    </source>
</evidence>
<keyword evidence="5" id="KW-0800">Toxin</keyword>
<feature type="region of interest" description="Disordered" evidence="13">
    <location>
        <begin position="532"/>
        <end position="675"/>
    </location>
</feature>
<dbReference type="SUPFAM" id="SSF48403">
    <property type="entry name" value="Ankyrin repeat"/>
    <property type="match status" value="1"/>
</dbReference>
<feature type="compositionally biased region" description="Polar residues" evidence="13">
    <location>
        <begin position="549"/>
        <end position="646"/>
    </location>
</feature>
<evidence type="ECO:0000256" key="6">
    <source>
        <dbReference type="ARBA" id="ARBA00023043"/>
    </source>
</evidence>
<evidence type="ECO:0000256" key="13">
    <source>
        <dbReference type="SAM" id="MobiDB-lite"/>
    </source>
</evidence>
<dbReference type="InterPro" id="IPR002110">
    <property type="entry name" value="Ankyrin_rpt"/>
</dbReference>
<feature type="compositionally biased region" description="Polar residues" evidence="13">
    <location>
        <begin position="658"/>
        <end position="675"/>
    </location>
</feature>
<dbReference type="PROSITE" id="PS50297">
    <property type="entry name" value="ANK_REP_REGION"/>
    <property type="match status" value="2"/>
</dbReference>
<feature type="region of interest" description="Disordered" evidence="13">
    <location>
        <begin position="762"/>
        <end position="840"/>
    </location>
</feature>
<name>A0ABM1TQT7_LIMPO</name>
<comment type="subcellular location">
    <subcellularLocation>
        <location evidence="1">Target cell membrane</location>
    </subcellularLocation>
</comment>
<keyword evidence="5" id="KW-0638">Presynaptic neurotoxin</keyword>
<reference evidence="15" key="1">
    <citation type="submission" date="2025-08" db="UniProtKB">
        <authorList>
            <consortium name="RefSeq"/>
        </authorList>
    </citation>
    <scope>IDENTIFICATION</scope>
    <source>
        <tissue evidence="15">Muscle</tissue>
    </source>
</reference>
<keyword evidence="5" id="KW-0528">Neurotoxin</keyword>
<evidence type="ECO:0000256" key="1">
    <source>
        <dbReference type="ARBA" id="ARBA00004175"/>
    </source>
</evidence>
<dbReference type="SMART" id="SM00248">
    <property type="entry name" value="ANK"/>
    <property type="match status" value="3"/>
</dbReference>
<evidence type="ECO:0000256" key="2">
    <source>
        <dbReference type="ARBA" id="ARBA00022483"/>
    </source>
</evidence>
<keyword evidence="2" id="KW-0268">Exocytosis</keyword>
<keyword evidence="6 12" id="KW-0040">ANK repeat</keyword>
<evidence type="ECO:0000256" key="7">
    <source>
        <dbReference type="ARBA" id="ARBA00023136"/>
    </source>
</evidence>
<dbReference type="RefSeq" id="XP_022258243.1">
    <property type="nucleotide sequence ID" value="XM_022402535.1"/>
</dbReference>